<proteinExistence type="predicted"/>
<protein>
    <submittedName>
        <fullName evidence="2">Uncharacterized protein</fullName>
    </submittedName>
</protein>
<dbReference type="EMBL" id="JAUCMV010000003">
    <property type="protein sequence ID" value="KAK0410825.1"/>
    <property type="molecule type" value="Genomic_DNA"/>
</dbReference>
<keyword evidence="1" id="KW-0732">Signal</keyword>
<evidence type="ECO:0000313" key="2">
    <source>
        <dbReference type="EMBL" id="KAK0410825.1"/>
    </source>
</evidence>
<organism evidence="2 3">
    <name type="scientific">Steinernema hermaphroditum</name>
    <dbReference type="NCBI Taxonomy" id="289476"/>
    <lineage>
        <taxon>Eukaryota</taxon>
        <taxon>Metazoa</taxon>
        <taxon>Ecdysozoa</taxon>
        <taxon>Nematoda</taxon>
        <taxon>Chromadorea</taxon>
        <taxon>Rhabditida</taxon>
        <taxon>Tylenchina</taxon>
        <taxon>Panagrolaimomorpha</taxon>
        <taxon>Strongyloidoidea</taxon>
        <taxon>Steinernematidae</taxon>
        <taxon>Steinernema</taxon>
    </lineage>
</organism>
<evidence type="ECO:0000313" key="3">
    <source>
        <dbReference type="Proteomes" id="UP001175271"/>
    </source>
</evidence>
<dbReference type="AlphaFoldDB" id="A0AA39LVG8"/>
<accession>A0AA39LVG8</accession>
<keyword evidence="3" id="KW-1185">Reference proteome</keyword>
<dbReference type="Proteomes" id="UP001175271">
    <property type="component" value="Unassembled WGS sequence"/>
</dbReference>
<feature type="chain" id="PRO_5041214649" evidence="1">
    <location>
        <begin position="19"/>
        <end position="98"/>
    </location>
</feature>
<evidence type="ECO:0000256" key="1">
    <source>
        <dbReference type="SAM" id="SignalP"/>
    </source>
</evidence>
<reference evidence="2" key="1">
    <citation type="submission" date="2023-06" db="EMBL/GenBank/DDBJ databases">
        <title>Genomic analysis of the entomopathogenic nematode Steinernema hermaphroditum.</title>
        <authorList>
            <person name="Schwarz E.M."/>
            <person name="Heppert J.K."/>
            <person name="Baniya A."/>
            <person name="Schwartz H.T."/>
            <person name="Tan C.-H."/>
            <person name="Antoshechkin I."/>
            <person name="Sternberg P.W."/>
            <person name="Goodrich-Blair H."/>
            <person name="Dillman A.R."/>
        </authorList>
    </citation>
    <scope>NUCLEOTIDE SEQUENCE</scope>
    <source>
        <strain evidence="2">PS9179</strain>
        <tissue evidence="2">Whole animal</tissue>
    </source>
</reference>
<sequence length="98" mass="10944">MFSLLLLVLLTLSGTPSAKESCSTDNDCDGGSICFGAVCHRLSKYRLCYNWHQCGMTSAYRCLWGHCVPKGYVPTSRMDPKGEDFYYDLTIDSNAIED</sequence>
<comment type="caution">
    <text evidence="2">The sequence shown here is derived from an EMBL/GenBank/DDBJ whole genome shotgun (WGS) entry which is preliminary data.</text>
</comment>
<feature type="signal peptide" evidence="1">
    <location>
        <begin position="1"/>
        <end position="18"/>
    </location>
</feature>
<gene>
    <name evidence="2" type="ORF">QR680_005347</name>
</gene>
<name>A0AA39LVG8_9BILA</name>